<keyword evidence="14" id="KW-1185">Reference proteome</keyword>
<protein>
    <submittedName>
        <fullName evidence="13">Sodium:solute symporter</fullName>
    </submittedName>
</protein>
<comment type="similarity">
    <text evidence="2 11">Belongs to the sodium:solute symporter (SSF) (TC 2.A.21) family.</text>
</comment>
<feature type="transmembrane region" description="Helical" evidence="12">
    <location>
        <begin position="375"/>
        <end position="396"/>
    </location>
</feature>
<evidence type="ECO:0000256" key="5">
    <source>
        <dbReference type="ARBA" id="ARBA00022692"/>
    </source>
</evidence>
<keyword evidence="4" id="KW-1003">Cell membrane</keyword>
<accession>A0A5C1A5T9</accession>
<dbReference type="KEGG" id="lrs:PX52LOC_01429"/>
<dbReference type="InterPro" id="IPR001734">
    <property type="entry name" value="Na/solute_symporter"/>
</dbReference>
<keyword evidence="9 12" id="KW-0472">Membrane</keyword>
<keyword evidence="8" id="KW-0406">Ion transport</keyword>
<feature type="transmembrane region" description="Helical" evidence="12">
    <location>
        <begin position="484"/>
        <end position="504"/>
    </location>
</feature>
<dbReference type="PROSITE" id="PS50283">
    <property type="entry name" value="NA_SOLUT_SYMP_3"/>
    <property type="match status" value="1"/>
</dbReference>
<dbReference type="PANTHER" id="PTHR42985">
    <property type="entry name" value="SODIUM-COUPLED MONOCARBOXYLATE TRANSPORTER"/>
    <property type="match status" value="1"/>
</dbReference>
<feature type="transmembrane region" description="Helical" evidence="12">
    <location>
        <begin position="319"/>
        <end position="341"/>
    </location>
</feature>
<evidence type="ECO:0000256" key="12">
    <source>
        <dbReference type="SAM" id="Phobius"/>
    </source>
</evidence>
<feature type="transmembrane region" description="Helical" evidence="12">
    <location>
        <begin position="188"/>
        <end position="206"/>
    </location>
</feature>
<keyword evidence="7" id="KW-0915">Sodium</keyword>
<evidence type="ECO:0000256" key="6">
    <source>
        <dbReference type="ARBA" id="ARBA00022989"/>
    </source>
</evidence>
<reference evidence="14" key="1">
    <citation type="submission" date="2019-08" db="EMBL/GenBank/DDBJ databases">
        <title>Limnoglobus roseus gen. nov., sp. nov., a novel freshwater planctomycete with a giant genome from the family Gemmataceae.</title>
        <authorList>
            <person name="Kulichevskaya I.S."/>
            <person name="Naumoff D.G."/>
            <person name="Miroshnikov K."/>
            <person name="Ivanova A."/>
            <person name="Philippov D.A."/>
            <person name="Hakobyan A."/>
            <person name="Rijpstra I.C."/>
            <person name="Sinninghe Damste J.S."/>
            <person name="Liesack W."/>
            <person name="Dedysh S.N."/>
        </authorList>
    </citation>
    <scope>NUCLEOTIDE SEQUENCE [LARGE SCALE GENOMIC DNA]</scope>
    <source>
        <strain evidence="14">PX52</strain>
    </source>
</reference>
<feature type="transmembrane region" description="Helical" evidence="12">
    <location>
        <begin position="235"/>
        <end position="253"/>
    </location>
</feature>
<evidence type="ECO:0000256" key="11">
    <source>
        <dbReference type="RuleBase" id="RU362091"/>
    </source>
</evidence>
<evidence type="ECO:0000256" key="7">
    <source>
        <dbReference type="ARBA" id="ARBA00023053"/>
    </source>
</evidence>
<dbReference type="GO" id="GO:0005886">
    <property type="term" value="C:plasma membrane"/>
    <property type="evidence" value="ECO:0007669"/>
    <property type="project" value="UniProtKB-SubCell"/>
</dbReference>
<feature type="transmembrane region" description="Helical" evidence="12">
    <location>
        <begin position="160"/>
        <end position="181"/>
    </location>
</feature>
<evidence type="ECO:0000313" key="13">
    <source>
        <dbReference type="EMBL" id="QEL14539.1"/>
    </source>
</evidence>
<dbReference type="GO" id="GO:0015293">
    <property type="term" value="F:symporter activity"/>
    <property type="evidence" value="ECO:0007669"/>
    <property type="project" value="TreeGrafter"/>
</dbReference>
<feature type="transmembrane region" description="Helical" evidence="12">
    <location>
        <begin position="48"/>
        <end position="67"/>
    </location>
</feature>
<evidence type="ECO:0000256" key="8">
    <source>
        <dbReference type="ARBA" id="ARBA00023065"/>
    </source>
</evidence>
<dbReference type="RefSeq" id="WP_149109426.1">
    <property type="nucleotide sequence ID" value="NZ_CP042425.1"/>
</dbReference>
<dbReference type="EMBL" id="CP042425">
    <property type="protein sequence ID" value="QEL14539.1"/>
    <property type="molecule type" value="Genomic_DNA"/>
</dbReference>
<proteinExistence type="inferred from homology"/>
<feature type="transmembrane region" description="Helical" evidence="12">
    <location>
        <begin position="126"/>
        <end position="154"/>
    </location>
</feature>
<feature type="transmembrane region" description="Helical" evidence="12">
    <location>
        <begin position="274"/>
        <end position="299"/>
    </location>
</feature>
<sequence length="511" mass="54525">MPSTRLSTVDLIIVAAYIFAMTLMGAWFTRRQKDLQAYFVGGRNVGWFMVLISIVATETSAVTFLSVPGVGYNPDGGNLTFIQLAFGYIIGRCLVAWLLLPLYMRGELFSAYQVLREKFGPAVQRVASGLFLVTRTIADGLRLFLTALVIQYVGLDVETSILLVGVVTIVYTFLGGMKAVLWTDLIQFVIKIAGAVLAGVFVIVQLDGGWQQYLEVGSAANKFIWLDPVFDVTKAYTFWTGLIGGAVFSMASHGADQLMVQRYLCAKSLGNARLALVLSGFTVAVQFLLFLLVGVGLFVAAKTGTFNPGTATKDEVFGLFIVTKMPVGVVGVLVAAILAAAMSTLSSSLNSSANALVTDFYKPLVPNKSEASYVLLSRVMTVVWGVAQMGVAVFAYRIGSERSVVDRVLAVAGLTTGLILGLFLLGRMKKPVSSSSAIAGLLTGAVVVGLAYLPSFDGPQDWLKANVPAWFPADKKTTSLAFPWYAPLGAGTTVLVALLLSAALKPKPAAR</sequence>
<dbReference type="NCBIfam" id="TIGR00813">
    <property type="entry name" value="sss"/>
    <property type="match status" value="1"/>
</dbReference>
<comment type="subcellular location">
    <subcellularLocation>
        <location evidence="1">Cell membrane</location>
        <topology evidence="1">Multi-pass membrane protein</topology>
    </subcellularLocation>
</comment>
<dbReference type="PANTHER" id="PTHR42985:SF47">
    <property type="entry name" value="INTEGRAL MEMBRANE TRANSPORT PROTEIN"/>
    <property type="match status" value="1"/>
</dbReference>
<evidence type="ECO:0000256" key="4">
    <source>
        <dbReference type="ARBA" id="ARBA00022475"/>
    </source>
</evidence>
<dbReference type="AlphaFoldDB" id="A0A5C1A5T9"/>
<dbReference type="GO" id="GO:0006814">
    <property type="term" value="P:sodium ion transport"/>
    <property type="evidence" value="ECO:0007669"/>
    <property type="project" value="UniProtKB-KW"/>
</dbReference>
<keyword evidence="5 12" id="KW-0812">Transmembrane</keyword>
<evidence type="ECO:0000256" key="1">
    <source>
        <dbReference type="ARBA" id="ARBA00004651"/>
    </source>
</evidence>
<feature type="transmembrane region" description="Helical" evidence="12">
    <location>
        <begin position="408"/>
        <end position="425"/>
    </location>
</feature>
<evidence type="ECO:0000256" key="9">
    <source>
        <dbReference type="ARBA" id="ARBA00023136"/>
    </source>
</evidence>
<feature type="transmembrane region" description="Helical" evidence="12">
    <location>
        <begin position="79"/>
        <end position="100"/>
    </location>
</feature>
<dbReference type="Gene3D" id="1.20.1730.10">
    <property type="entry name" value="Sodium/glucose cotransporter"/>
    <property type="match status" value="1"/>
</dbReference>
<dbReference type="OrthoDB" id="9810181at2"/>
<feature type="transmembrane region" description="Helical" evidence="12">
    <location>
        <begin position="437"/>
        <end position="454"/>
    </location>
</feature>
<keyword evidence="10" id="KW-0739">Sodium transport</keyword>
<evidence type="ECO:0000256" key="10">
    <source>
        <dbReference type="ARBA" id="ARBA00023201"/>
    </source>
</evidence>
<name>A0A5C1A5T9_9BACT</name>
<feature type="transmembrane region" description="Helical" evidence="12">
    <location>
        <begin position="6"/>
        <end position="28"/>
    </location>
</feature>
<organism evidence="13 14">
    <name type="scientific">Limnoglobus roseus</name>
    <dbReference type="NCBI Taxonomy" id="2598579"/>
    <lineage>
        <taxon>Bacteria</taxon>
        <taxon>Pseudomonadati</taxon>
        <taxon>Planctomycetota</taxon>
        <taxon>Planctomycetia</taxon>
        <taxon>Gemmatales</taxon>
        <taxon>Gemmataceae</taxon>
        <taxon>Limnoglobus</taxon>
    </lineage>
</organism>
<keyword evidence="6 12" id="KW-1133">Transmembrane helix</keyword>
<evidence type="ECO:0000313" key="14">
    <source>
        <dbReference type="Proteomes" id="UP000324974"/>
    </source>
</evidence>
<dbReference type="InterPro" id="IPR038377">
    <property type="entry name" value="Na/Glc_symporter_sf"/>
</dbReference>
<dbReference type="Proteomes" id="UP000324974">
    <property type="component" value="Chromosome"/>
</dbReference>
<evidence type="ECO:0000256" key="3">
    <source>
        <dbReference type="ARBA" id="ARBA00022448"/>
    </source>
</evidence>
<dbReference type="Pfam" id="PF00474">
    <property type="entry name" value="SSF"/>
    <property type="match status" value="1"/>
</dbReference>
<dbReference type="InterPro" id="IPR051163">
    <property type="entry name" value="Sodium:Solute_Symporter_SSF"/>
</dbReference>
<evidence type="ECO:0000256" key="2">
    <source>
        <dbReference type="ARBA" id="ARBA00006434"/>
    </source>
</evidence>
<keyword evidence="3" id="KW-0813">Transport</keyword>
<gene>
    <name evidence="13" type="ORF">PX52LOC_01429</name>
</gene>